<protein>
    <submittedName>
        <fullName evidence="2">Uncharacterized protein</fullName>
    </submittedName>
</protein>
<dbReference type="Proteomes" id="UP001519460">
    <property type="component" value="Unassembled WGS sequence"/>
</dbReference>
<feature type="compositionally biased region" description="Polar residues" evidence="1">
    <location>
        <begin position="49"/>
        <end position="73"/>
    </location>
</feature>
<proteinExistence type="predicted"/>
<feature type="region of interest" description="Disordered" evidence="1">
    <location>
        <begin position="49"/>
        <end position="75"/>
    </location>
</feature>
<sequence length="97" mass="11078">MESERVQFVEEKNMNDKLTRLFFISSTTQRPQSRRKMADTRVMSINSYSTNANFSTSPTTHLLDPSRTQSAGATGSCERRLVFTLPVNHHREDGHFG</sequence>
<gene>
    <name evidence="2" type="ORF">BaRGS_00021828</name>
</gene>
<keyword evidence="3" id="KW-1185">Reference proteome</keyword>
<comment type="caution">
    <text evidence="2">The sequence shown here is derived from an EMBL/GenBank/DDBJ whole genome shotgun (WGS) entry which is preliminary data.</text>
</comment>
<accession>A0ABD0KIH9</accession>
<evidence type="ECO:0000313" key="2">
    <source>
        <dbReference type="EMBL" id="KAK7486857.1"/>
    </source>
</evidence>
<reference evidence="2 3" key="1">
    <citation type="journal article" date="2023" name="Sci. Data">
        <title>Genome assembly of the Korean intertidal mud-creeper Batillaria attramentaria.</title>
        <authorList>
            <person name="Patra A.K."/>
            <person name="Ho P.T."/>
            <person name="Jun S."/>
            <person name="Lee S.J."/>
            <person name="Kim Y."/>
            <person name="Won Y.J."/>
        </authorList>
    </citation>
    <scope>NUCLEOTIDE SEQUENCE [LARGE SCALE GENOMIC DNA]</scope>
    <source>
        <strain evidence="2">Wonlab-2016</strain>
    </source>
</reference>
<organism evidence="2 3">
    <name type="scientific">Batillaria attramentaria</name>
    <dbReference type="NCBI Taxonomy" id="370345"/>
    <lineage>
        <taxon>Eukaryota</taxon>
        <taxon>Metazoa</taxon>
        <taxon>Spiralia</taxon>
        <taxon>Lophotrochozoa</taxon>
        <taxon>Mollusca</taxon>
        <taxon>Gastropoda</taxon>
        <taxon>Caenogastropoda</taxon>
        <taxon>Sorbeoconcha</taxon>
        <taxon>Cerithioidea</taxon>
        <taxon>Batillariidae</taxon>
        <taxon>Batillaria</taxon>
    </lineage>
</organism>
<name>A0ABD0KIH9_9CAEN</name>
<dbReference type="EMBL" id="JACVVK020000172">
    <property type="protein sequence ID" value="KAK7486857.1"/>
    <property type="molecule type" value="Genomic_DNA"/>
</dbReference>
<evidence type="ECO:0000313" key="3">
    <source>
        <dbReference type="Proteomes" id="UP001519460"/>
    </source>
</evidence>
<dbReference type="AlphaFoldDB" id="A0ABD0KIH9"/>
<evidence type="ECO:0000256" key="1">
    <source>
        <dbReference type="SAM" id="MobiDB-lite"/>
    </source>
</evidence>